<proteinExistence type="predicted"/>
<name>A0A1S0TG94_LOALO</name>
<dbReference type="AlphaFoldDB" id="A0A1S0TG94"/>
<organism evidence="1">
    <name type="scientific">Loa loa</name>
    <name type="common">Eye worm</name>
    <name type="synonym">Filaria loa</name>
    <dbReference type="NCBI Taxonomy" id="7209"/>
    <lineage>
        <taxon>Eukaryota</taxon>
        <taxon>Metazoa</taxon>
        <taxon>Ecdysozoa</taxon>
        <taxon>Nematoda</taxon>
        <taxon>Chromadorea</taxon>
        <taxon>Rhabditida</taxon>
        <taxon>Spirurina</taxon>
        <taxon>Spiruromorpha</taxon>
        <taxon>Filarioidea</taxon>
        <taxon>Onchocercidae</taxon>
        <taxon>Loa</taxon>
    </lineage>
</organism>
<gene>
    <name evidence="1" type="ORF">LOAG_15443</name>
</gene>
<dbReference type="RefSeq" id="XP_003150981.1">
    <property type="nucleotide sequence ID" value="XM_003150933.1"/>
</dbReference>
<reference evidence="1" key="1">
    <citation type="submission" date="2012-04" db="EMBL/GenBank/DDBJ databases">
        <title>The Genome Sequence of Loa loa.</title>
        <authorList>
            <consortium name="The Broad Institute Genome Sequencing Platform"/>
            <consortium name="Broad Institute Genome Sequencing Center for Infectious Disease"/>
            <person name="Nutman T.B."/>
            <person name="Fink D.L."/>
            <person name="Russ C."/>
            <person name="Young S."/>
            <person name="Zeng Q."/>
            <person name="Gargeya S."/>
            <person name="Alvarado L."/>
            <person name="Berlin A."/>
            <person name="Chapman S.B."/>
            <person name="Chen Z."/>
            <person name="Freedman E."/>
            <person name="Gellesch M."/>
            <person name="Goldberg J."/>
            <person name="Griggs A."/>
            <person name="Gujja S."/>
            <person name="Heilman E.R."/>
            <person name="Heiman D."/>
            <person name="Howarth C."/>
            <person name="Mehta T."/>
            <person name="Neiman D."/>
            <person name="Pearson M."/>
            <person name="Roberts A."/>
            <person name="Saif S."/>
            <person name="Shea T."/>
            <person name="Shenoy N."/>
            <person name="Sisk P."/>
            <person name="Stolte C."/>
            <person name="Sykes S."/>
            <person name="White J."/>
            <person name="Yandava C."/>
            <person name="Haas B."/>
            <person name="Henn M.R."/>
            <person name="Nusbaum C."/>
            <person name="Birren B."/>
        </authorList>
    </citation>
    <scope>NUCLEOTIDE SEQUENCE [LARGE SCALE GENOMIC DNA]</scope>
</reference>
<dbReference type="CTD" id="9952933"/>
<protein>
    <submittedName>
        <fullName evidence="1">Uncharacterized protein</fullName>
    </submittedName>
</protein>
<dbReference type="KEGG" id="loa:LOAG_15443"/>
<accession>A0A1S0TG94</accession>
<dbReference type="InParanoid" id="A0A1S0TG94"/>
<sequence>MFWYLTKKVDSDDRQRRDMVKQLTFYSKQWRGQFWNPEMLPIFDLAKFRIVEYCRISETLQISLQQIPCNVISICYTQNISCEICKNLFNVAVTLSRNSTVS</sequence>
<evidence type="ECO:0000313" key="1">
    <source>
        <dbReference type="EMBL" id="EFO13088.1"/>
    </source>
</evidence>
<dbReference type="GeneID" id="9952933"/>
<dbReference type="EMBL" id="JH712308">
    <property type="protein sequence ID" value="EFO13088.1"/>
    <property type="molecule type" value="Genomic_DNA"/>
</dbReference>